<sequence length="99" mass="11461">MAEMLFTARQIVYICQFVDWKVLMLKIKGKVMRRTEEKDIGSILTEHDDSLNCCGGSQGGLGCFWYLCFVQMTRELVIREIARHPFKLPDTVYMPGHES</sequence>
<gene>
    <name evidence="1" type="ORF">QN277_027832</name>
</gene>
<name>A0AAE1K2L0_9FABA</name>
<comment type="caution">
    <text evidence="1">The sequence shown here is derived from an EMBL/GenBank/DDBJ whole genome shotgun (WGS) entry which is preliminary data.</text>
</comment>
<protein>
    <submittedName>
        <fullName evidence="1">Uncharacterized protein</fullName>
    </submittedName>
</protein>
<evidence type="ECO:0000313" key="2">
    <source>
        <dbReference type="Proteomes" id="UP001293593"/>
    </source>
</evidence>
<proteinExistence type="predicted"/>
<accession>A0AAE1K2L0</accession>
<keyword evidence="2" id="KW-1185">Reference proteome</keyword>
<dbReference type="EMBL" id="JAWXYG010000009">
    <property type="protein sequence ID" value="KAK4262250.1"/>
    <property type="molecule type" value="Genomic_DNA"/>
</dbReference>
<reference evidence="1" key="1">
    <citation type="submission" date="2023-10" db="EMBL/GenBank/DDBJ databases">
        <title>Chromosome-level genome of the transformable northern wattle, Acacia crassicarpa.</title>
        <authorList>
            <person name="Massaro I."/>
            <person name="Sinha N.R."/>
            <person name="Poethig S."/>
            <person name="Leichty A.R."/>
        </authorList>
    </citation>
    <scope>NUCLEOTIDE SEQUENCE</scope>
    <source>
        <strain evidence="1">Acra3RX</strain>
        <tissue evidence="1">Leaf</tissue>
    </source>
</reference>
<organism evidence="1 2">
    <name type="scientific">Acacia crassicarpa</name>
    <name type="common">northern wattle</name>
    <dbReference type="NCBI Taxonomy" id="499986"/>
    <lineage>
        <taxon>Eukaryota</taxon>
        <taxon>Viridiplantae</taxon>
        <taxon>Streptophyta</taxon>
        <taxon>Embryophyta</taxon>
        <taxon>Tracheophyta</taxon>
        <taxon>Spermatophyta</taxon>
        <taxon>Magnoliopsida</taxon>
        <taxon>eudicotyledons</taxon>
        <taxon>Gunneridae</taxon>
        <taxon>Pentapetalae</taxon>
        <taxon>rosids</taxon>
        <taxon>fabids</taxon>
        <taxon>Fabales</taxon>
        <taxon>Fabaceae</taxon>
        <taxon>Caesalpinioideae</taxon>
        <taxon>mimosoid clade</taxon>
        <taxon>Acacieae</taxon>
        <taxon>Acacia</taxon>
    </lineage>
</organism>
<dbReference type="Proteomes" id="UP001293593">
    <property type="component" value="Unassembled WGS sequence"/>
</dbReference>
<evidence type="ECO:0000313" key="1">
    <source>
        <dbReference type="EMBL" id="KAK4262250.1"/>
    </source>
</evidence>
<dbReference type="AlphaFoldDB" id="A0AAE1K2L0"/>